<organism evidence="2 3">
    <name type="scientific">Saccharomyces mikatae IFO 1815</name>
    <dbReference type="NCBI Taxonomy" id="226126"/>
    <lineage>
        <taxon>Eukaryota</taxon>
        <taxon>Fungi</taxon>
        <taxon>Dikarya</taxon>
        <taxon>Ascomycota</taxon>
        <taxon>Saccharomycotina</taxon>
        <taxon>Saccharomycetes</taxon>
        <taxon>Saccharomycetales</taxon>
        <taxon>Saccharomycetaceae</taxon>
        <taxon>Saccharomyces</taxon>
    </lineage>
</organism>
<dbReference type="InterPro" id="IPR002885">
    <property type="entry name" value="PPR_rpt"/>
</dbReference>
<proteinExistence type="predicted"/>
<dbReference type="Pfam" id="PF13041">
    <property type="entry name" value="PPR_2"/>
    <property type="match status" value="1"/>
</dbReference>
<accession>A0AA35NHT5</accession>
<dbReference type="EMBL" id="OX365761">
    <property type="protein sequence ID" value="CAI4038550.1"/>
    <property type="molecule type" value="Genomic_DNA"/>
</dbReference>
<sequence>MLPQLNFSLNLTERLLRRSFHSLTNLYRTQVKERLHALENHGYIAHKTSKQLERLSAKKRRQLKKLQKTAYPKDQALHVLRKFHNIKDETLADTKLGPTSQSDLKFLSLTKDKRLFYTILGVNGQQLRDAKLIASDVQKFLKRGQLEKAVFLARLAKKKGVVGMNLIMKHYFEVIKSQQSAVDIFNWRKKWGVPIDQHSITILFSGLSKQDNLVSKKYGELVLKIIDSLSDKNELTEIEYNTALAALINCTDETLVFKLLNKKLPGLKKDSITYTLMIRSCTKISDEKHSMVVLDDLIHKIPHYCVDSKLLFEYCGVLCSQKFSKIDNQGMGLWAFCEYFQFDKTIFSKFLPPSEHPALIPLSYWNINEPFPLNKHVVGLFMNNCLKNKKYELAIETFKELEARNNKILDLSIYHKYMEILKIARPTTCGDECLEIYERVASSAPHMSITRRTLILVYSAFQRQSIKAAINKDESNTENLLRKVRGFIDNVEATYSSKLNEKVYALNSWKFLFPILKNLNMHDKVSTMELKSTLNEYLKSLLTGKFEKGTKASLEEMRFVTLEGIRLLKILTDRIKLPTLDSEEIANLKGTDRNKFLARRHLLRLKQMLLVDLADIEGKSEKRTSGEDADASKEGLLEDLVELILHESYKKF</sequence>
<evidence type="ECO:0000256" key="1">
    <source>
        <dbReference type="ARBA" id="ARBA00004173"/>
    </source>
</evidence>
<name>A0AA35NHT5_SACMI</name>
<reference evidence="2" key="1">
    <citation type="submission" date="2022-10" db="EMBL/GenBank/DDBJ databases">
        <authorList>
            <person name="Byrne P K."/>
        </authorList>
    </citation>
    <scope>NUCLEOTIDE SEQUENCE</scope>
    <source>
        <strain evidence="2">IFO1815</strain>
    </source>
</reference>
<protein>
    <recommendedName>
        <fullName evidence="4">YER077C-like protein</fullName>
    </recommendedName>
</protein>
<gene>
    <name evidence="2" type="primary">SMKI05G1600</name>
    <name evidence="2" type="ORF">SMKI_05G1600</name>
</gene>
<dbReference type="RefSeq" id="XP_056081665.1">
    <property type="nucleotide sequence ID" value="XM_056221923.1"/>
</dbReference>
<dbReference type="AlphaFoldDB" id="A0AA35NHT5"/>
<dbReference type="Proteomes" id="UP001161438">
    <property type="component" value="Chromosome 5"/>
</dbReference>
<dbReference type="GeneID" id="80917761"/>
<evidence type="ECO:0008006" key="4">
    <source>
        <dbReference type="Google" id="ProtNLM"/>
    </source>
</evidence>
<evidence type="ECO:0000313" key="3">
    <source>
        <dbReference type="Proteomes" id="UP001161438"/>
    </source>
</evidence>
<comment type="subcellular location">
    <subcellularLocation>
        <location evidence="1">Mitochondrion</location>
    </subcellularLocation>
</comment>
<dbReference type="GO" id="GO:0005739">
    <property type="term" value="C:mitochondrion"/>
    <property type="evidence" value="ECO:0007669"/>
    <property type="project" value="UniProtKB-SubCell"/>
</dbReference>
<evidence type="ECO:0000313" key="2">
    <source>
        <dbReference type="EMBL" id="CAI4038550.1"/>
    </source>
</evidence>
<dbReference type="Gene3D" id="1.25.40.10">
    <property type="entry name" value="Tetratricopeptide repeat domain"/>
    <property type="match status" value="1"/>
</dbReference>
<keyword evidence="3" id="KW-1185">Reference proteome</keyword>
<dbReference type="InterPro" id="IPR011990">
    <property type="entry name" value="TPR-like_helical_dom_sf"/>
</dbReference>